<evidence type="ECO:0000256" key="3">
    <source>
        <dbReference type="ARBA" id="ARBA00022679"/>
    </source>
</evidence>
<evidence type="ECO:0000256" key="4">
    <source>
        <dbReference type="ARBA" id="ARBA00022691"/>
    </source>
</evidence>
<keyword evidence="6" id="KW-0540">Nuclease</keyword>
<reference evidence="6" key="1">
    <citation type="submission" date="2022-03" db="EMBL/GenBank/DDBJ databases">
        <title>Complete genome sequence of Caldinitratiruptor microaerophilus.</title>
        <authorList>
            <person name="Mukaiyama R."/>
            <person name="Nishiyama T."/>
            <person name="Ueda K."/>
        </authorList>
    </citation>
    <scope>NUCLEOTIDE SEQUENCE</scope>
    <source>
        <strain evidence="6">JCM 16183</strain>
    </source>
</reference>
<dbReference type="RefSeq" id="WP_264844635.1">
    <property type="nucleotide sequence ID" value="NZ_AP025628.1"/>
</dbReference>
<accession>A0AA35CNJ0</accession>
<keyword evidence="7" id="KW-1185">Reference proteome</keyword>
<dbReference type="PROSITE" id="PS00092">
    <property type="entry name" value="N6_MTASE"/>
    <property type="match status" value="1"/>
</dbReference>
<sequence length="360" mass="40104">MSPIETVAEAPALPAVHVHNRKFIGSKFSLLPFITEVVDRCCPDARTAADLFAGTGVVAYALAARGLAVVAADNLYSCYVPLRAFLTGGAETRAGRVAELLRTLSALPGKRGYVWENYGGRYFTEENAARIDAIREQIAAWAAGGVVDAAEEAMLLTSLLYAADKVANTCGQYDAYLKHLGREAYSPDGTHLVDASVYRPLTLGMPVPAPGGHRHRVLLGDANELVRRVEVDLLYLDPPYNTRQYIDNYHVLENIARWERPPLYGKTRKFRREAHKSRYSRRGEAARALAELVRDARCRHILLSYSAEGILPHETLVRILETRGDVAVYTRKYTVFGNGAGRSRRRPVLERLYYCRVTRP</sequence>
<gene>
    <name evidence="6" type="ORF">caldi_17160</name>
</gene>
<keyword evidence="6" id="KW-0378">Hydrolase</keyword>
<keyword evidence="3" id="KW-0808">Transferase</keyword>
<dbReference type="KEGG" id="cmic:caldi_17160"/>
<keyword evidence="6" id="KW-0255">Endonuclease</keyword>
<dbReference type="AlphaFoldDB" id="A0AA35CNJ0"/>
<dbReference type="GO" id="GO:0004519">
    <property type="term" value="F:endonuclease activity"/>
    <property type="evidence" value="ECO:0007669"/>
    <property type="project" value="UniProtKB-KW"/>
</dbReference>
<proteinExistence type="predicted"/>
<name>A0AA35CNJ0_9FIRM</name>
<evidence type="ECO:0000313" key="6">
    <source>
        <dbReference type="EMBL" id="BDG60626.1"/>
    </source>
</evidence>
<dbReference type="Proteomes" id="UP001163687">
    <property type="component" value="Chromosome"/>
</dbReference>
<evidence type="ECO:0000256" key="5">
    <source>
        <dbReference type="ARBA" id="ARBA00047942"/>
    </source>
</evidence>
<dbReference type="InterPro" id="IPR029063">
    <property type="entry name" value="SAM-dependent_MTases_sf"/>
</dbReference>
<keyword evidence="4" id="KW-0949">S-adenosyl-L-methionine</keyword>
<protein>
    <recommendedName>
        <fullName evidence="1">site-specific DNA-methyltransferase (adenine-specific)</fullName>
        <ecNumber evidence="1">2.1.1.72</ecNumber>
    </recommendedName>
</protein>
<dbReference type="SUPFAM" id="SSF53335">
    <property type="entry name" value="S-adenosyl-L-methionine-dependent methyltransferases"/>
    <property type="match status" value="1"/>
</dbReference>
<dbReference type="PRINTS" id="PR00505">
    <property type="entry name" value="D12N6MTFRASE"/>
</dbReference>
<dbReference type="GO" id="GO:0003676">
    <property type="term" value="F:nucleic acid binding"/>
    <property type="evidence" value="ECO:0007669"/>
    <property type="project" value="InterPro"/>
</dbReference>
<keyword evidence="2" id="KW-0489">Methyltransferase</keyword>
<evidence type="ECO:0000256" key="2">
    <source>
        <dbReference type="ARBA" id="ARBA00022603"/>
    </source>
</evidence>
<evidence type="ECO:0000313" key="7">
    <source>
        <dbReference type="Proteomes" id="UP001163687"/>
    </source>
</evidence>
<dbReference type="InterPro" id="IPR002052">
    <property type="entry name" value="DNA_methylase_N6_adenine_CS"/>
</dbReference>
<comment type="catalytic activity">
    <reaction evidence="5">
        <text>a 2'-deoxyadenosine in DNA + S-adenosyl-L-methionine = an N(6)-methyl-2'-deoxyadenosine in DNA + S-adenosyl-L-homocysteine + H(+)</text>
        <dbReference type="Rhea" id="RHEA:15197"/>
        <dbReference type="Rhea" id="RHEA-COMP:12418"/>
        <dbReference type="Rhea" id="RHEA-COMP:12419"/>
        <dbReference type="ChEBI" id="CHEBI:15378"/>
        <dbReference type="ChEBI" id="CHEBI:57856"/>
        <dbReference type="ChEBI" id="CHEBI:59789"/>
        <dbReference type="ChEBI" id="CHEBI:90615"/>
        <dbReference type="ChEBI" id="CHEBI:90616"/>
        <dbReference type="EC" id="2.1.1.72"/>
    </reaction>
</comment>
<dbReference type="GO" id="GO:0009007">
    <property type="term" value="F:site-specific DNA-methyltransferase (adenine-specific) activity"/>
    <property type="evidence" value="ECO:0007669"/>
    <property type="project" value="UniProtKB-EC"/>
</dbReference>
<dbReference type="Pfam" id="PF02086">
    <property type="entry name" value="MethyltransfD12"/>
    <property type="match status" value="2"/>
</dbReference>
<dbReference type="EMBL" id="AP025628">
    <property type="protein sequence ID" value="BDG60626.1"/>
    <property type="molecule type" value="Genomic_DNA"/>
</dbReference>
<dbReference type="GO" id="GO:0009307">
    <property type="term" value="P:DNA restriction-modification system"/>
    <property type="evidence" value="ECO:0007669"/>
    <property type="project" value="InterPro"/>
</dbReference>
<dbReference type="InterPro" id="IPR012327">
    <property type="entry name" value="MeTrfase_D12"/>
</dbReference>
<dbReference type="EC" id="2.1.1.72" evidence="1"/>
<dbReference type="GO" id="GO:0032259">
    <property type="term" value="P:methylation"/>
    <property type="evidence" value="ECO:0007669"/>
    <property type="project" value="UniProtKB-KW"/>
</dbReference>
<organism evidence="6 7">
    <name type="scientific">Caldinitratiruptor microaerophilus</name>
    <dbReference type="NCBI Taxonomy" id="671077"/>
    <lineage>
        <taxon>Bacteria</taxon>
        <taxon>Bacillati</taxon>
        <taxon>Bacillota</taxon>
        <taxon>Clostridia</taxon>
        <taxon>Eubacteriales</taxon>
        <taxon>Symbiobacteriaceae</taxon>
        <taxon>Caldinitratiruptor</taxon>
    </lineage>
</organism>
<evidence type="ECO:0000256" key="1">
    <source>
        <dbReference type="ARBA" id="ARBA00011900"/>
    </source>
</evidence>
<dbReference type="REBASE" id="668015">
    <property type="entry name" value="M.Cmi16183ORF17160P"/>
</dbReference>